<accession>A0ABU9HS50</accession>
<dbReference type="EMBL" id="JBBYHR010000001">
    <property type="protein sequence ID" value="MEL1242991.1"/>
    <property type="molecule type" value="Genomic_DNA"/>
</dbReference>
<dbReference type="Proteomes" id="UP001464555">
    <property type="component" value="Unassembled WGS sequence"/>
</dbReference>
<proteinExistence type="predicted"/>
<evidence type="ECO:0000256" key="1">
    <source>
        <dbReference type="SAM" id="Phobius"/>
    </source>
</evidence>
<reference evidence="3 4" key="1">
    <citation type="submission" date="2024-04" db="EMBL/GenBank/DDBJ databases">
        <title>Flavobacterium sp. DGU11 16S ribosomal RNA gene Genome sequencing and assembly.</title>
        <authorList>
            <person name="Park S."/>
        </authorList>
    </citation>
    <scope>NUCLEOTIDE SEQUENCE [LARGE SCALE GENOMIC DNA]</scope>
    <source>
        <strain evidence="3 4">DGU11</strain>
    </source>
</reference>
<sequence length="165" mass="17840">MKFCTNCGNTIADTAAVCSYCGTSQPTDFKMQFPQPRQDDTFLRVLYVLTIVGACFSLISIPIGMLKGLQLYDNSLYLVQGISLLTVLGKLVGAIFMLQKKVIGLYIYTMAGVATIGVGLWSAINLAGGVGMGSDFGLALTIFSLIFPIGFLVMYWLPVNRKVLS</sequence>
<comment type="caution">
    <text evidence="3">The sequence shown here is derived from an EMBL/GenBank/DDBJ whole genome shotgun (WGS) entry which is preliminary data.</text>
</comment>
<dbReference type="Pfam" id="PF13240">
    <property type="entry name" value="Zn_Ribbon_1"/>
    <property type="match status" value="1"/>
</dbReference>
<feature type="transmembrane region" description="Helical" evidence="1">
    <location>
        <begin position="136"/>
        <end position="157"/>
    </location>
</feature>
<evidence type="ECO:0000313" key="4">
    <source>
        <dbReference type="Proteomes" id="UP001464555"/>
    </source>
</evidence>
<keyword evidence="1" id="KW-1133">Transmembrane helix</keyword>
<name>A0ABU9HS50_9FLAO</name>
<evidence type="ECO:0000259" key="2">
    <source>
        <dbReference type="Pfam" id="PF13240"/>
    </source>
</evidence>
<evidence type="ECO:0000313" key="3">
    <source>
        <dbReference type="EMBL" id="MEL1242991.1"/>
    </source>
</evidence>
<gene>
    <name evidence="3" type="ORF">AAEO56_01845</name>
</gene>
<dbReference type="RefSeq" id="WP_341695309.1">
    <property type="nucleotide sequence ID" value="NZ_JBBYHR010000001.1"/>
</dbReference>
<organism evidence="3 4">
    <name type="scientific">Flavobacterium arundinis</name>
    <dbReference type="NCBI Taxonomy" id="3139143"/>
    <lineage>
        <taxon>Bacteria</taxon>
        <taxon>Pseudomonadati</taxon>
        <taxon>Bacteroidota</taxon>
        <taxon>Flavobacteriia</taxon>
        <taxon>Flavobacteriales</taxon>
        <taxon>Flavobacteriaceae</taxon>
        <taxon>Flavobacterium</taxon>
    </lineage>
</organism>
<keyword evidence="1" id="KW-0472">Membrane</keyword>
<keyword evidence="4" id="KW-1185">Reference proteome</keyword>
<feature type="domain" description="Zinc-ribbon" evidence="2">
    <location>
        <begin position="3"/>
        <end position="24"/>
    </location>
</feature>
<feature type="transmembrane region" description="Helical" evidence="1">
    <location>
        <begin position="105"/>
        <end position="124"/>
    </location>
</feature>
<feature type="transmembrane region" description="Helical" evidence="1">
    <location>
        <begin position="45"/>
        <end position="65"/>
    </location>
</feature>
<protein>
    <submittedName>
        <fullName evidence="3">Zinc ribbon domain-containing protein</fullName>
    </submittedName>
</protein>
<feature type="transmembrane region" description="Helical" evidence="1">
    <location>
        <begin position="77"/>
        <end position="98"/>
    </location>
</feature>
<keyword evidence="1" id="KW-0812">Transmembrane</keyword>
<dbReference type="InterPro" id="IPR026870">
    <property type="entry name" value="Zinc_ribbon_dom"/>
</dbReference>